<dbReference type="GO" id="GO:0042277">
    <property type="term" value="F:peptide binding"/>
    <property type="evidence" value="ECO:0007669"/>
    <property type="project" value="TreeGrafter"/>
</dbReference>
<evidence type="ECO:0000256" key="12">
    <source>
        <dbReference type="ARBA" id="ARBA00022801"/>
    </source>
</evidence>
<keyword evidence="19" id="KW-1015">Disulfide bond</keyword>
<dbReference type="GO" id="GO:0043171">
    <property type="term" value="P:peptide catabolic process"/>
    <property type="evidence" value="ECO:0007669"/>
    <property type="project" value="TreeGrafter"/>
</dbReference>
<evidence type="ECO:0000256" key="13">
    <source>
        <dbReference type="ARBA" id="ARBA00022833"/>
    </source>
</evidence>
<evidence type="ECO:0000256" key="9">
    <source>
        <dbReference type="ARBA" id="ARBA00022670"/>
    </source>
</evidence>
<comment type="caution">
    <text evidence="27">The sequence shown here is derived from an EMBL/GenBank/DDBJ whole genome shotgun (WGS) entry which is preliminary data.</text>
</comment>
<dbReference type="InterPro" id="IPR024571">
    <property type="entry name" value="ERAP1-like_C_dom"/>
</dbReference>
<keyword evidence="17" id="KW-0482">Metalloprotease</keyword>
<feature type="domain" description="Peptidase M1 membrane alanine aminopeptidase" evidence="24">
    <location>
        <begin position="465"/>
        <end position="680"/>
    </location>
</feature>
<comment type="cofactor">
    <cofactor evidence="22">
        <name>Zn(2+)</name>
        <dbReference type="ChEBI" id="CHEBI:29105"/>
    </cofactor>
    <text evidence="22">Binds 1 zinc ion per subunit.</text>
</comment>
<comment type="catalytic activity">
    <reaction evidence="1">
        <text>Release of N-terminal glutamate (and to a lesser extent aspartate) from a peptide.</text>
        <dbReference type="EC" id="3.4.11.7"/>
    </reaction>
</comment>
<keyword evidence="18" id="KW-0472">Membrane</keyword>
<dbReference type="EC" id="3.4.11.7" evidence="6"/>
<dbReference type="EMBL" id="CAXIEN010000055">
    <property type="protein sequence ID" value="CAL1271664.1"/>
    <property type="molecule type" value="Genomic_DNA"/>
</dbReference>
<evidence type="ECO:0000256" key="17">
    <source>
        <dbReference type="ARBA" id="ARBA00023049"/>
    </source>
</evidence>
<evidence type="ECO:0000256" key="14">
    <source>
        <dbReference type="ARBA" id="ARBA00022837"/>
    </source>
</evidence>
<dbReference type="InterPro" id="IPR001930">
    <property type="entry name" value="Peptidase_M1"/>
</dbReference>
<dbReference type="PANTHER" id="PTHR11533">
    <property type="entry name" value="PROTEASE M1 ZINC METALLOPROTEASE"/>
    <property type="match status" value="1"/>
</dbReference>
<dbReference type="Gene3D" id="1.10.390.10">
    <property type="entry name" value="Neutral Protease Domain 2"/>
    <property type="match status" value="2"/>
</dbReference>
<evidence type="ECO:0000256" key="19">
    <source>
        <dbReference type="ARBA" id="ARBA00023157"/>
    </source>
</evidence>
<feature type="domain" description="ERAP1-like C-terminal" evidence="25">
    <location>
        <begin position="762"/>
        <end position="1079"/>
    </location>
</feature>
<gene>
    <name evidence="27" type="ORF">LARSCL_LOCUS5940</name>
</gene>
<comment type="subcellular location">
    <subcellularLocation>
        <location evidence="3">Cell membrane</location>
        <topology evidence="3">Lipid-anchor</topology>
        <topology evidence="3">GPI-anchor</topology>
    </subcellularLocation>
    <subcellularLocation>
        <location evidence="2">Cell membrane</location>
        <topology evidence="2">Single-pass type II membrane protein</topology>
    </subcellularLocation>
</comment>
<evidence type="ECO:0000256" key="22">
    <source>
        <dbReference type="PIRSR" id="PIRSR634016-3"/>
    </source>
</evidence>
<dbReference type="InterPro" id="IPR034016">
    <property type="entry name" value="M1_APN-typ"/>
</dbReference>
<evidence type="ECO:0000256" key="11">
    <source>
        <dbReference type="ARBA" id="ARBA00022723"/>
    </source>
</evidence>
<dbReference type="Gene3D" id="1.25.50.20">
    <property type="match status" value="3"/>
</dbReference>
<name>A0AAV1ZJ84_9ARAC</name>
<keyword evidence="10" id="KW-0812">Transmembrane</keyword>
<keyword evidence="7" id="KW-0031">Aminopeptidase</keyword>
<dbReference type="InterPro" id="IPR014782">
    <property type="entry name" value="Peptidase_M1_dom"/>
</dbReference>
<keyword evidence="11 22" id="KW-0479">Metal-binding</keyword>
<comment type="similarity">
    <text evidence="4">Belongs to the peptidase M1 family.</text>
</comment>
<keyword evidence="15" id="KW-0735">Signal-anchor</keyword>
<accession>A0AAV1ZJ84</accession>
<protein>
    <recommendedName>
        <fullName evidence="6">glutamyl aminopeptidase</fullName>
        <ecNumber evidence="6">3.4.11.7</ecNumber>
    </recommendedName>
</protein>
<dbReference type="Pfam" id="PF17900">
    <property type="entry name" value="Peptidase_M1_N"/>
    <property type="match status" value="2"/>
</dbReference>
<evidence type="ECO:0000256" key="3">
    <source>
        <dbReference type="ARBA" id="ARBA00004609"/>
    </source>
</evidence>
<dbReference type="InterPro" id="IPR045357">
    <property type="entry name" value="Aminopeptidase_N-like_N"/>
</dbReference>
<feature type="binding site" evidence="22">
    <location>
        <position position="559"/>
    </location>
    <ligand>
        <name>Zn(2+)</name>
        <dbReference type="ChEBI" id="CHEBI:29105"/>
        <note>catalytic</note>
    </ligand>
</feature>
<keyword evidence="12" id="KW-0378">Hydrolase</keyword>
<evidence type="ECO:0000313" key="28">
    <source>
        <dbReference type="Proteomes" id="UP001497382"/>
    </source>
</evidence>
<evidence type="ECO:0000256" key="4">
    <source>
        <dbReference type="ARBA" id="ARBA00010136"/>
    </source>
</evidence>
<dbReference type="GO" id="GO:0006508">
    <property type="term" value="P:proteolysis"/>
    <property type="evidence" value="ECO:0007669"/>
    <property type="project" value="UniProtKB-KW"/>
</dbReference>
<evidence type="ECO:0000256" key="15">
    <source>
        <dbReference type="ARBA" id="ARBA00022968"/>
    </source>
</evidence>
<dbReference type="GO" id="GO:0005737">
    <property type="term" value="C:cytoplasm"/>
    <property type="evidence" value="ECO:0007669"/>
    <property type="project" value="TreeGrafter"/>
</dbReference>
<evidence type="ECO:0000256" key="1">
    <source>
        <dbReference type="ARBA" id="ARBA00001703"/>
    </source>
</evidence>
<evidence type="ECO:0000313" key="27">
    <source>
        <dbReference type="EMBL" id="CAL1271664.1"/>
    </source>
</evidence>
<dbReference type="SUPFAM" id="SSF63737">
    <property type="entry name" value="Leukotriene A4 hydrolase N-terminal domain"/>
    <property type="match status" value="2"/>
</dbReference>
<dbReference type="Proteomes" id="UP001497382">
    <property type="component" value="Unassembled WGS sequence"/>
</dbReference>
<dbReference type="FunFam" id="2.60.40.1910:FF:000003">
    <property type="entry name" value="Aminopeptidase"/>
    <property type="match status" value="1"/>
</dbReference>
<evidence type="ECO:0000256" key="21">
    <source>
        <dbReference type="PIRSR" id="PIRSR634016-1"/>
    </source>
</evidence>
<sequence>MTYTRFWDGIHRKATQKSLLRTTVMSLACSAGHQDCLTQASERFNNWTTGNETSVPLKNIVFKYGISSTSIEENWNYMWNKYLTEQSPVQKKAYLTNLGNVKIPHLITRYLDFAMDETKVRSQDFFTVLNSEMENPVGRPIVWNFVREKWPELVERFTLNSRYLGNFVNRICSTFTTERELQEMQEFFAKYPDAGAGRRGRLQALETVQYNIHWIKTHANEVRDWLLTEIPSPWRYYRLPNYIIPEHYDLTLHPMLDKDTFNGTVTITVALKKPSDCFLVHSVKLNISKTQVISEEDSKDVELEDVFEYKENAFLVLKAKRRLPVGKYKLYFEFQGPFVLALEGLYKSSYVNPDTGERRYLASTQFEAVHARKAFPCFDEPTFRSTFSVSIVHDSDHFALSNTGAENTTEIGGGLLLTKFEKTVPMVTYLLCIVVCDFKFRETVTENGVKLRVYTAPHYIEKTFYSLDVASRVLTWFEKYFDVPFPLKKIDMIAVPDFGSNGMENWGLVTFSEESLISENASSDDSVAQIIGIVSHELAHMWFGDLVTMEWWSDLWLNEGFATYMSTKGMKHVEPDRDKEGEFPTTILLEAMHLDQTINSHPIVQQVTLPNSEIFDSVTYDKGATVLRMLEYFMGEDFREGVSAYLKKYSFKNTVTRDLWDELSAASKQNLDVAALMDTWTKQMNHPFLTVERQENSSNQYSIQQRRFLINPTTEVFARTDSPYNYVWQIPLTYRTSESQEISTMFLNSSEKVTFSIPPAKWVKFNTDFTGYYLINYDKKSWEIFTDQLRNNHTVFSPSDRLNLLYEAFTLASAGYLEYAVPLNLGRYLKKEKYHAVWNTALSQLKRIKWLFRGDKETEKILHEYVRSLSKDLYKRYSWNEKDTDDYSDRKLRKILVKAACASENQDCLQTATRLFGEWMKGAKLNSEIKEMVFEYGLQVRNSEEAWQFMWNRYLEESDLYEKKYILLALTTTANTTHLERLMTKAKNESQVRRHDYLALMETIAQNPKGFALVTRLIYNNWTHLVTTYGALDASMFASNVFSKFTSVKYLEQVRSFYRKNVKSKEGSKSRIQAIEQINSNINWIKNHRDYVKKWFDENVYMPWRNVRLPNFTSPIRYDITLHPNTTKLTFSGEETIEFNVTEDTDYILVHQNGLNITEATVKSLEKGRDISIDEAFLYKRNEVFVIRFRDAIPRGSYALKLVFSGKFSSDGKGVGRYQYIHRETKEMRYLLATQFEATYARKVFPCFDEPAMKAKFRLSIIHDSSQNAVSNMPEEKREPFENNLVKTVFMESATMSTYILFFAVSDLESTEAFHKQTLVRVFAPADRLHETHHGLNLTVNLLKNFEEFFDVPYSLPKLDSVVIVNYSVPAMEHWGVISYNDKRFLVDEKLSEYRRIVEIDRVIAHEIVHQWFGNLVTMNWWNDLWLNEGLSTLIMYIPLKQYYAAAIDGVDVRKISRVMCVDSNTDSHPVVRKVTTPDEIANAFDAISYEKGSAVLKMLQHTLKDDFRKGLSNYLKRYAFKNAETEDLWRELSEASTEGVNVSEIMSTWIDQMGFPYIELKRDGEDLIATQHWFVRDINDTVADLIATNPNYSRFGFVWKIPLVYKNLRTGEQHTLWLKEKNATFKIDAAKDDAVHFNPGFVGFYIVKYDSHDWARLGRRILSNHTDFTATDRYSLLHDAFLLAETDRLIYDIPFELTKYLKQEKEAMPWNLFRDQFLYFTSHLDPHSETAKLLKLYVADLTAALYDEHIVPATEHLKSSFKKWKSNIISCSYTVPDLDFLSIIIDLACRTSNEKCLQVLYNELQLWMAGQNITSDIHLIFELAVPRFGDDSLWEFLYTQMKASDTDHNRRNLMAEGLASFRGTLYVERTIDVMVNDPEIDTKLVKFMFQKLVDNTDAMPYLWNYTKNNWESVMNRLNATDNASFWVSTFCQKFRKKEQLDDFSLFLEQVSHVSEYIVRGCNQDIQDAVEWSEKYEETINTWLVWNVRQ</sequence>
<feature type="domain" description="ERAP1-like C-terminal" evidence="25">
    <location>
        <begin position="15"/>
        <end position="209"/>
    </location>
</feature>
<feature type="binding site" evidence="22">
    <location>
        <position position="540"/>
    </location>
    <ligand>
        <name>Zn(2+)</name>
        <dbReference type="ChEBI" id="CHEBI:29105"/>
        <note>catalytic</note>
    </ligand>
</feature>
<feature type="binding site" evidence="22">
    <location>
        <position position="536"/>
    </location>
    <ligand>
        <name>Zn(2+)</name>
        <dbReference type="ChEBI" id="CHEBI:29105"/>
        <note>catalytic</note>
    </ligand>
</feature>
<dbReference type="GO" id="GO:0008270">
    <property type="term" value="F:zinc ion binding"/>
    <property type="evidence" value="ECO:0007669"/>
    <property type="project" value="InterPro"/>
</dbReference>
<keyword evidence="28" id="KW-1185">Reference proteome</keyword>
<dbReference type="PANTHER" id="PTHR11533:SF276">
    <property type="entry name" value="GLUTAMYL AMINOPEPTIDASE"/>
    <property type="match status" value="1"/>
</dbReference>
<keyword evidence="8" id="KW-1003">Cell membrane</keyword>
<evidence type="ECO:0000256" key="23">
    <source>
        <dbReference type="PIRSR" id="PIRSR634016-4"/>
    </source>
</evidence>
<evidence type="ECO:0000256" key="6">
    <source>
        <dbReference type="ARBA" id="ARBA00012567"/>
    </source>
</evidence>
<evidence type="ECO:0000259" key="24">
    <source>
        <dbReference type="Pfam" id="PF01433"/>
    </source>
</evidence>
<keyword evidence="9" id="KW-0645">Protease</keyword>
<dbReference type="GO" id="GO:0005886">
    <property type="term" value="C:plasma membrane"/>
    <property type="evidence" value="ECO:0007669"/>
    <property type="project" value="UniProtKB-SubCell"/>
</dbReference>
<keyword evidence="16" id="KW-1133">Transmembrane helix</keyword>
<dbReference type="FunFam" id="2.60.40.1730:FF:000001">
    <property type="entry name" value="Leucyl-cystinyl aminopeptidase"/>
    <property type="match status" value="1"/>
</dbReference>
<evidence type="ECO:0000256" key="5">
    <source>
        <dbReference type="ARBA" id="ARBA00011748"/>
    </source>
</evidence>
<evidence type="ECO:0000259" key="26">
    <source>
        <dbReference type="Pfam" id="PF17900"/>
    </source>
</evidence>
<reference evidence="27 28" key="1">
    <citation type="submission" date="2024-04" db="EMBL/GenBank/DDBJ databases">
        <authorList>
            <person name="Rising A."/>
            <person name="Reimegard J."/>
            <person name="Sonavane S."/>
            <person name="Akerstrom W."/>
            <person name="Nylinder S."/>
            <person name="Hedman E."/>
            <person name="Kallberg Y."/>
        </authorList>
    </citation>
    <scope>NUCLEOTIDE SEQUENCE [LARGE SCALE GENOMIC DNA]</scope>
</reference>
<dbReference type="GO" id="GO:0070006">
    <property type="term" value="F:metalloaminopeptidase activity"/>
    <property type="evidence" value="ECO:0007669"/>
    <property type="project" value="TreeGrafter"/>
</dbReference>
<feature type="domain" description="ERAP1-like C-terminal" evidence="25">
    <location>
        <begin position="1636"/>
        <end position="1957"/>
    </location>
</feature>
<evidence type="ECO:0000256" key="16">
    <source>
        <dbReference type="ARBA" id="ARBA00022989"/>
    </source>
</evidence>
<dbReference type="Pfam" id="PF01433">
    <property type="entry name" value="Peptidase_M1"/>
    <property type="match status" value="2"/>
</dbReference>
<dbReference type="FunFam" id="1.10.390.10:FF:000006">
    <property type="entry name" value="Puromycin-sensitive aminopeptidase"/>
    <property type="match status" value="2"/>
</dbReference>
<feature type="domain" description="Peptidase M1 membrane alanine aminopeptidase" evidence="24">
    <location>
        <begin position="1336"/>
        <end position="1550"/>
    </location>
</feature>
<keyword evidence="13 22" id="KW-0862">Zinc</keyword>
<dbReference type="CDD" id="cd09601">
    <property type="entry name" value="M1_APN-Q_like"/>
    <property type="match status" value="2"/>
</dbReference>
<dbReference type="Gene3D" id="2.60.40.1730">
    <property type="entry name" value="tricorn interacting facor f3 domain"/>
    <property type="match status" value="2"/>
</dbReference>
<dbReference type="GO" id="GO:0004230">
    <property type="term" value="F:glutamyl aminopeptidase activity"/>
    <property type="evidence" value="ECO:0007669"/>
    <property type="project" value="UniProtKB-EC"/>
</dbReference>
<feature type="domain" description="Aminopeptidase N-like N-terminal" evidence="26">
    <location>
        <begin position="1115"/>
        <end position="1300"/>
    </location>
</feature>
<evidence type="ECO:0000256" key="8">
    <source>
        <dbReference type="ARBA" id="ARBA00022475"/>
    </source>
</evidence>
<dbReference type="FunFam" id="1.25.50.20:FF:000001">
    <property type="entry name" value="Aminopeptidase"/>
    <property type="match status" value="1"/>
</dbReference>
<dbReference type="InterPro" id="IPR027268">
    <property type="entry name" value="Peptidase_M4/M1_CTD_sf"/>
</dbReference>
<evidence type="ECO:0000256" key="20">
    <source>
        <dbReference type="ARBA" id="ARBA00023180"/>
    </source>
</evidence>
<dbReference type="GO" id="GO:0005615">
    <property type="term" value="C:extracellular space"/>
    <property type="evidence" value="ECO:0007669"/>
    <property type="project" value="TreeGrafter"/>
</dbReference>
<dbReference type="PRINTS" id="PR00756">
    <property type="entry name" value="ALADIPTASE"/>
</dbReference>
<dbReference type="FunFam" id="2.60.40.1730:FF:000012">
    <property type="entry name" value="Aminopeptidase N"/>
    <property type="match status" value="1"/>
</dbReference>
<feature type="active site" description="Proton acceptor" evidence="21">
    <location>
        <position position="537"/>
    </location>
</feature>
<dbReference type="Pfam" id="PF11838">
    <property type="entry name" value="ERAP1_C"/>
    <property type="match status" value="3"/>
</dbReference>
<organism evidence="27 28">
    <name type="scientific">Larinioides sclopetarius</name>
    <dbReference type="NCBI Taxonomy" id="280406"/>
    <lineage>
        <taxon>Eukaryota</taxon>
        <taxon>Metazoa</taxon>
        <taxon>Ecdysozoa</taxon>
        <taxon>Arthropoda</taxon>
        <taxon>Chelicerata</taxon>
        <taxon>Arachnida</taxon>
        <taxon>Araneae</taxon>
        <taxon>Araneomorphae</taxon>
        <taxon>Entelegynae</taxon>
        <taxon>Araneoidea</taxon>
        <taxon>Araneidae</taxon>
        <taxon>Larinioides</taxon>
    </lineage>
</organism>
<evidence type="ECO:0000256" key="2">
    <source>
        <dbReference type="ARBA" id="ARBA00004401"/>
    </source>
</evidence>
<evidence type="ECO:0000256" key="7">
    <source>
        <dbReference type="ARBA" id="ARBA00022438"/>
    </source>
</evidence>
<evidence type="ECO:0000256" key="10">
    <source>
        <dbReference type="ARBA" id="ARBA00022692"/>
    </source>
</evidence>
<evidence type="ECO:0000256" key="18">
    <source>
        <dbReference type="ARBA" id="ARBA00023136"/>
    </source>
</evidence>
<dbReference type="Gene3D" id="2.60.40.1910">
    <property type="match status" value="2"/>
</dbReference>
<dbReference type="SUPFAM" id="SSF55486">
    <property type="entry name" value="Metalloproteases ('zincins'), catalytic domain"/>
    <property type="match status" value="2"/>
</dbReference>
<evidence type="ECO:0000259" key="25">
    <source>
        <dbReference type="Pfam" id="PF11838"/>
    </source>
</evidence>
<keyword evidence="20" id="KW-0325">Glycoprotein</keyword>
<dbReference type="InterPro" id="IPR050344">
    <property type="entry name" value="Peptidase_M1_aminopeptidases"/>
</dbReference>
<comment type="subunit">
    <text evidence="5">Homodimer; disulfide-linked.</text>
</comment>
<feature type="site" description="Transition state stabilizer" evidence="23">
    <location>
        <position position="620"/>
    </location>
</feature>
<dbReference type="InterPro" id="IPR042097">
    <property type="entry name" value="Aminopeptidase_N-like_N_sf"/>
</dbReference>
<proteinExistence type="inferred from homology"/>
<keyword evidence="14" id="KW-0106">Calcium</keyword>
<feature type="domain" description="Aminopeptidase N-like N-terminal" evidence="26">
    <location>
        <begin position="245"/>
        <end position="430"/>
    </location>
</feature>